<dbReference type="EMBL" id="AHOP02000021">
    <property type="protein sequence ID" value="EMO41536.1"/>
    <property type="molecule type" value="Genomic_DNA"/>
</dbReference>
<feature type="region of interest" description="Disordered" evidence="1">
    <location>
        <begin position="285"/>
        <end position="318"/>
    </location>
</feature>
<evidence type="ECO:0000313" key="4">
    <source>
        <dbReference type="Proteomes" id="UP000012153"/>
    </source>
</evidence>
<sequence>MSNRLTLEGDETLPEDFRLIKVYGKYIPKTELNGDLYGDLYIERVDGYSPTLAQLNGIEDAKHSEFFGSFIHEEAIPITLSGDELGRFGALFKGFKLKAPKMPVFRGFKINTKGLSRGFSNVGKSIGKVGKEVQKGAKNYVKAHQKAFKDLSKGAGKALKDVGRGIGQVAEGGMGLLQSMGQQGQGSAEEQPEELDETSNYEDSYSEDTEFSEGPEEIPTEEIEEGENLEEVVNGELGFLPQAMMAAGTAGQLFNSFNSMQQSNTAAKHARSMDKLNAFASILRSQQTKPAPTPKKKPAPKKAVSNSSFANPKLAQTPEGALKLSYSNRNLDNTTDSAGSGEKKDDKNLMYIGAGIAALGLVFAMNKKGR</sequence>
<feature type="compositionally biased region" description="Low complexity" evidence="1">
    <location>
        <begin position="178"/>
        <end position="187"/>
    </location>
</feature>
<dbReference type="RefSeq" id="WP_004436879.1">
    <property type="nucleotide sequence ID" value="NZ_AHOP02000021.1"/>
</dbReference>
<keyword evidence="2" id="KW-0812">Transmembrane</keyword>
<dbReference type="AlphaFoldDB" id="M6UFG0"/>
<protein>
    <submittedName>
        <fullName evidence="3">Uncharacterized protein</fullName>
    </submittedName>
</protein>
<feature type="compositionally biased region" description="Acidic residues" evidence="1">
    <location>
        <begin position="190"/>
        <end position="227"/>
    </location>
</feature>
<feature type="transmembrane region" description="Helical" evidence="2">
    <location>
        <begin position="349"/>
        <end position="366"/>
    </location>
</feature>
<evidence type="ECO:0000256" key="2">
    <source>
        <dbReference type="SAM" id="Phobius"/>
    </source>
</evidence>
<evidence type="ECO:0000256" key="1">
    <source>
        <dbReference type="SAM" id="MobiDB-lite"/>
    </source>
</evidence>
<gene>
    <name evidence="3" type="ORF">LEP1GSC186_2050</name>
</gene>
<reference evidence="3 4" key="1">
    <citation type="submission" date="2013-01" db="EMBL/GenBank/DDBJ databases">
        <authorList>
            <person name="Harkins D.M."/>
            <person name="Durkin A.S."/>
            <person name="Brinkac L.M."/>
            <person name="Haft D.H."/>
            <person name="Selengut J.D."/>
            <person name="Sanka R."/>
            <person name="DePew J."/>
            <person name="Purushe J."/>
            <person name="Matthias M.A."/>
            <person name="Vinetz J.M."/>
            <person name="Sutton G.G."/>
            <person name="Nierman W.C."/>
            <person name="Fouts D.E."/>
        </authorList>
    </citation>
    <scope>NUCLEOTIDE SEQUENCE [LARGE SCALE GENOMIC DNA]</scope>
    <source>
        <strain evidence="3 4">ZUN142</strain>
    </source>
</reference>
<feature type="compositionally biased region" description="Polar residues" evidence="1">
    <location>
        <begin position="326"/>
        <end position="338"/>
    </location>
</feature>
<keyword evidence="2" id="KW-1133">Transmembrane helix</keyword>
<accession>M6UFG0</accession>
<keyword evidence="2" id="KW-0472">Membrane</keyword>
<feature type="region of interest" description="Disordered" evidence="1">
    <location>
        <begin position="326"/>
        <end position="345"/>
    </location>
</feature>
<evidence type="ECO:0000313" key="3">
    <source>
        <dbReference type="EMBL" id="EMO41536.1"/>
    </source>
</evidence>
<comment type="caution">
    <text evidence="3">The sequence shown here is derived from an EMBL/GenBank/DDBJ whole genome shotgun (WGS) entry which is preliminary data.</text>
</comment>
<dbReference type="Proteomes" id="UP000012153">
    <property type="component" value="Unassembled WGS sequence"/>
</dbReference>
<organism evidence="3 4">
    <name type="scientific">Leptospira noguchii serovar Autumnalis str. ZUN142</name>
    <dbReference type="NCBI Taxonomy" id="1085540"/>
    <lineage>
        <taxon>Bacteria</taxon>
        <taxon>Pseudomonadati</taxon>
        <taxon>Spirochaetota</taxon>
        <taxon>Spirochaetia</taxon>
        <taxon>Leptospirales</taxon>
        <taxon>Leptospiraceae</taxon>
        <taxon>Leptospira</taxon>
    </lineage>
</organism>
<name>M6UFG0_9LEPT</name>
<proteinExistence type="predicted"/>
<feature type="region of interest" description="Disordered" evidence="1">
    <location>
        <begin position="178"/>
        <end position="227"/>
    </location>
</feature>